<dbReference type="EMBL" id="JPRF03000054">
    <property type="protein sequence ID" value="OEV34061.1"/>
    <property type="molecule type" value="Genomic_DNA"/>
</dbReference>
<dbReference type="OrthoDB" id="3872481at2"/>
<dbReference type="Proteomes" id="UP000037395">
    <property type="component" value="Unassembled WGS sequence"/>
</dbReference>
<evidence type="ECO:0000313" key="2">
    <source>
        <dbReference type="EMBL" id="OEV34061.1"/>
    </source>
</evidence>
<dbReference type="EMBL" id="BMUB01000005">
    <property type="protein sequence ID" value="GGU72745.1"/>
    <property type="molecule type" value="Genomic_DNA"/>
</dbReference>
<reference evidence="3" key="3">
    <citation type="submission" date="2016-08" db="EMBL/GenBank/DDBJ databases">
        <title>Sequencing, assembly and comparative genomics of S. aureofaciens ATCC 10762.</title>
        <authorList>
            <person name="Gradnigo J.S."/>
            <person name="Johnson N."/>
            <person name="Somerville G.A."/>
        </authorList>
    </citation>
    <scope>NUCLEOTIDE SEQUENCE [LARGE SCALE GENOMIC DNA]</scope>
    <source>
        <strain evidence="3">ATCC 10762 / DSM 40127 / CCM 3239 / JCM 4008 / LMG 5968 / NBRC 12843 / NCIMB 8234 / A-377</strain>
    </source>
</reference>
<organism evidence="2 3">
    <name type="scientific">Kitasatospora aureofaciens</name>
    <name type="common">Streptomyces aureofaciens</name>
    <dbReference type="NCBI Taxonomy" id="1894"/>
    <lineage>
        <taxon>Bacteria</taxon>
        <taxon>Bacillati</taxon>
        <taxon>Actinomycetota</taxon>
        <taxon>Actinomycetes</taxon>
        <taxon>Kitasatosporales</taxon>
        <taxon>Streptomycetaceae</taxon>
        <taxon>Kitasatospora</taxon>
    </lineage>
</organism>
<accession>A0A1E7N066</accession>
<evidence type="ECO:0000313" key="1">
    <source>
        <dbReference type="EMBL" id="GGU72745.1"/>
    </source>
</evidence>
<evidence type="ECO:0000313" key="3">
    <source>
        <dbReference type="Proteomes" id="UP000037395"/>
    </source>
</evidence>
<dbReference type="GeneID" id="97485654"/>
<dbReference type="AlphaFoldDB" id="A0A1E7N066"/>
<gene>
    <name evidence="1" type="ORF">GCM10010502_25440</name>
    <name evidence="2" type="ORF">HS99_0011515</name>
</gene>
<dbReference type="KEGG" id="kau:B6264_02365"/>
<reference evidence="2 3" key="2">
    <citation type="submission" date="2014-07" db="EMBL/GenBank/DDBJ databases">
        <authorList>
            <person name="Zhang J.E."/>
            <person name="Yang H."/>
            <person name="Guo J."/>
            <person name="Deng Z."/>
            <person name="Luo H."/>
            <person name="Luo M."/>
            <person name="Zhao B."/>
        </authorList>
    </citation>
    <scope>NUCLEOTIDE SEQUENCE [LARGE SCALE GENOMIC DNA]</scope>
    <source>
        <strain evidence="2">ATCC 10762</strain>
        <strain evidence="3">ATCC 10762 / DSM 40127 / CCM 3239 / JCM 4008 / LMG 5968 / NBRC 12843 / NCIMB 8234 / A-377</strain>
    </source>
</reference>
<dbReference type="Proteomes" id="UP000610124">
    <property type="component" value="Unassembled WGS sequence"/>
</dbReference>
<name>A0A1E7N066_KITAU</name>
<protein>
    <submittedName>
        <fullName evidence="2">Uncharacterized protein</fullName>
    </submittedName>
</protein>
<reference evidence="1" key="1">
    <citation type="journal article" date="2014" name="Int. J. Syst. Evol. Microbiol.">
        <title>Complete genome sequence of Corynebacterium casei LMG S-19264T (=DSM 44701T), isolated from a smear-ripened cheese.</title>
        <authorList>
            <consortium name="US DOE Joint Genome Institute (JGI-PGF)"/>
            <person name="Walter F."/>
            <person name="Albersmeier A."/>
            <person name="Kalinowski J."/>
            <person name="Ruckert C."/>
        </authorList>
    </citation>
    <scope>NUCLEOTIDE SEQUENCE</scope>
    <source>
        <strain evidence="1">JCM 4434</strain>
    </source>
</reference>
<reference evidence="1" key="5">
    <citation type="submission" date="2020-09" db="EMBL/GenBank/DDBJ databases">
        <authorList>
            <person name="Sun Q."/>
            <person name="Ohkuma M."/>
        </authorList>
    </citation>
    <scope>NUCLEOTIDE SEQUENCE</scope>
    <source>
        <strain evidence="1">JCM 4434</strain>
    </source>
</reference>
<comment type="caution">
    <text evidence="2">The sequence shown here is derived from an EMBL/GenBank/DDBJ whole genome shotgun (WGS) entry which is preliminary data.</text>
</comment>
<dbReference type="RefSeq" id="WP_046386596.1">
    <property type="nucleotide sequence ID" value="NZ_BMUB01000005.1"/>
</dbReference>
<reference evidence="2" key="4">
    <citation type="submission" date="2016-08" db="EMBL/GenBank/DDBJ databases">
        <title>Sequencing, Assembly and Comparative Genomics of S. aureofaciens ATCC 10762.</title>
        <authorList>
            <person name="Gradnigo J.S."/>
            <person name="Johnson N."/>
            <person name="Somerville G.A."/>
        </authorList>
    </citation>
    <scope>NUCLEOTIDE SEQUENCE [LARGE SCALE GENOMIC DNA]</scope>
    <source>
        <strain evidence="2">ATCC 10762</strain>
    </source>
</reference>
<accession>A0A8H9LQN0</accession>
<proteinExistence type="predicted"/>
<sequence>MRQRYSFHLDRSGHSVTVNVRSGWITETELLVDGKECAFHRVHGHGSYPLTLSGQFAEEPPCPLSVRLDRTGLPEHPLTCVLELAGAEHPMPESTAR</sequence>
<keyword evidence="3" id="KW-1185">Reference proteome</keyword>